<comment type="catalytic activity">
    <reaction evidence="14 15">
        <text>coproporphyrinogen III + 2 S-adenosyl-L-methionine = protoporphyrinogen IX + 2 5'-deoxyadenosine + 2 L-methionine + 2 CO2</text>
        <dbReference type="Rhea" id="RHEA:15425"/>
        <dbReference type="ChEBI" id="CHEBI:16526"/>
        <dbReference type="ChEBI" id="CHEBI:17319"/>
        <dbReference type="ChEBI" id="CHEBI:57307"/>
        <dbReference type="ChEBI" id="CHEBI:57309"/>
        <dbReference type="ChEBI" id="CHEBI:57844"/>
        <dbReference type="ChEBI" id="CHEBI:59789"/>
        <dbReference type="EC" id="1.3.98.3"/>
    </reaction>
</comment>
<dbReference type="PANTHER" id="PTHR13932">
    <property type="entry name" value="COPROPORPHYRINIGEN III OXIDASE"/>
    <property type="match status" value="1"/>
</dbReference>
<keyword evidence="6 15" id="KW-0963">Cytoplasm</keyword>
<dbReference type="SFLD" id="SFLDG01065">
    <property type="entry name" value="anaerobic_coproporphyrinogen-I"/>
    <property type="match status" value="1"/>
</dbReference>
<reference evidence="20" key="1">
    <citation type="submission" date="2016-10" db="EMBL/GenBank/DDBJ databases">
        <authorList>
            <person name="Varghese N."/>
            <person name="Submissions S."/>
        </authorList>
    </citation>
    <scope>NUCLEOTIDE SEQUENCE [LARGE SCALE GENOMIC DNA]</scope>
    <source>
        <strain evidence="20">CGMCC 1.12402</strain>
    </source>
</reference>
<evidence type="ECO:0000256" key="17">
    <source>
        <dbReference type="PIRSR" id="PIRSR000167-2"/>
    </source>
</evidence>
<feature type="binding site" evidence="16">
    <location>
        <begin position="70"/>
        <end position="72"/>
    </location>
    <ligand>
        <name>S-adenosyl-L-methionine</name>
        <dbReference type="ChEBI" id="CHEBI:59789"/>
        <label>2</label>
    </ligand>
</feature>
<feature type="binding site" evidence="17">
    <location>
        <position position="64"/>
    </location>
    <ligand>
        <name>[4Fe-4S] cluster</name>
        <dbReference type="ChEBI" id="CHEBI:49883"/>
        <note>4Fe-4S-S-AdoMet</note>
    </ligand>
</feature>
<dbReference type="NCBIfam" id="TIGR00538">
    <property type="entry name" value="hemN"/>
    <property type="match status" value="1"/>
</dbReference>
<evidence type="ECO:0000256" key="11">
    <source>
        <dbReference type="ARBA" id="ARBA00023014"/>
    </source>
</evidence>
<feature type="binding site" evidence="16">
    <location>
        <begin position="116"/>
        <end position="117"/>
    </location>
    <ligand>
        <name>S-adenosyl-L-methionine</name>
        <dbReference type="ChEBI" id="CHEBI:59789"/>
        <label>2</label>
    </ligand>
</feature>
<dbReference type="UniPathway" id="UPA00251">
    <property type="reaction ID" value="UER00323"/>
</dbReference>
<keyword evidence="12 15" id="KW-0627">Porphyrin biosynthesis</keyword>
<sequence length="450" mass="51024">MEQNQIAQLIKKYDVPVPRYTSYPTVPDWNTAAFSLEKFKGRAIEAFQNYGKDGVSLYIHLPYCESLCTYCGCNTRITVNHAVEKPYIDAVLKEWQLYTQLFEDKPIIKEIHLGGGTPTFFSPEHLSSLIAGLLQNADLHKDYEFSFEGHPNNTTYEHLKALANAGFSRVSFGIQDFDEKVQVAINRRQSFEQVKQVTEWSRELGYKSVNFDLIYGLPFQTGASIKNTIELVERLMPERIAFYSYAHVPWKRPGQRAYSEADLPKAADKRDLNKLGTDMLLDMGYKMIGMDHFTLNSDSLYTASLEGKLHRNFMGYTTNPGKLLIGLGVSSISDIDAAYAQNVKTVEGYMQHIEAGEFAIFKGHLMTEEDWLTKAKILLVACEKHISNALISEKVDRRKMQAMIAEGLLEESENGYSVTQIGSQFLRNICALFDPNYQTERAGKIFSQAV</sequence>
<feature type="binding site" evidence="16">
    <location>
        <position position="187"/>
    </location>
    <ligand>
        <name>S-adenosyl-L-methionine</name>
        <dbReference type="ChEBI" id="CHEBI:59789"/>
        <label>2</label>
    </ligand>
</feature>
<keyword evidence="8 15" id="KW-0479">Metal-binding</keyword>
<dbReference type="InterPro" id="IPR007197">
    <property type="entry name" value="rSAM"/>
</dbReference>
<feature type="domain" description="Radical SAM core" evidence="18">
    <location>
        <begin position="49"/>
        <end position="291"/>
    </location>
</feature>
<dbReference type="SFLD" id="SFLDG01082">
    <property type="entry name" value="B12-binding_domain_containing"/>
    <property type="match status" value="1"/>
</dbReference>
<feature type="binding site" evidence="16">
    <location>
        <position position="58"/>
    </location>
    <ligand>
        <name>S-adenosyl-L-methionine</name>
        <dbReference type="ChEBI" id="CHEBI:59789"/>
        <label>1</label>
    </ligand>
</feature>
<comment type="similarity">
    <text evidence="3 15">Belongs to the anaerobic coproporphyrinogen-III oxidase family.</text>
</comment>
<evidence type="ECO:0000256" key="15">
    <source>
        <dbReference type="PIRNR" id="PIRNR000167"/>
    </source>
</evidence>
<evidence type="ECO:0000256" key="12">
    <source>
        <dbReference type="ARBA" id="ARBA00023244"/>
    </source>
</evidence>
<dbReference type="RefSeq" id="WP_090260506.1">
    <property type="nucleotide sequence ID" value="NZ_FOIR01000004.1"/>
</dbReference>
<dbReference type="GO" id="GO:0046872">
    <property type="term" value="F:metal ion binding"/>
    <property type="evidence" value="ECO:0007669"/>
    <property type="project" value="UniProtKB-KW"/>
</dbReference>
<dbReference type="GO" id="GO:0006782">
    <property type="term" value="P:protoporphyrinogen IX biosynthetic process"/>
    <property type="evidence" value="ECO:0007669"/>
    <property type="project" value="UniProtKB-UniPathway"/>
</dbReference>
<dbReference type="Gene3D" id="1.10.10.920">
    <property type="match status" value="1"/>
</dbReference>
<evidence type="ECO:0000256" key="16">
    <source>
        <dbReference type="PIRSR" id="PIRSR000167-1"/>
    </source>
</evidence>
<dbReference type="EMBL" id="FOIR01000004">
    <property type="protein sequence ID" value="SEW40758.1"/>
    <property type="molecule type" value="Genomic_DNA"/>
</dbReference>
<feature type="binding site" evidence="16">
    <location>
        <position position="148"/>
    </location>
    <ligand>
        <name>S-adenosyl-L-methionine</name>
        <dbReference type="ChEBI" id="CHEBI:59789"/>
        <label>1</label>
    </ligand>
</feature>
<dbReference type="SMART" id="SM00729">
    <property type="entry name" value="Elp3"/>
    <property type="match status" value="1"/>
</dbReference>
<dbReference type="InterPro" id="IPR023404">
    <property type="entry name" value="rSAM_horseshoe"/>
</dbReference>
<feature type="binding site" evidence="16">
    <location>
        <position position="175"/>
    </location>
    <ligand>
        <name>S-adenosyl-L-methionine</name>
        <dbReference type="ChEBI" id="CHEBI:59789"/>
        <label>2</label>
    </ligand>
</feature>
<dbReference type="InterPro" id="IPR034505">
    <property type="entry name" value="Coproporphyrinogen-III_oxidase"/>
</dbReference>
<dbReference type="Proteomes" id="UP000199437">
    <property type="component" value="Unassembled WGS sequence"/>
</dbReference>
<dbReference type="Pfam" id="PF04055">
    <property type="entry name" value="Radical_SAM"/>
    <property type="match status" value="1"/>
</dbReference>
<dbReference type="SFLD" id="SFLDS00029">
    <property type="entry name" value="Radical_SAM"/>
    <property type="match status" value="1"/>
</dbReference>
<dbReference type="PIRSF" id="PIRSF000167">
    <property type="entry name" value="HemN"/>
    <property type="match status" value="1"/>
</dbReference>
<feature type="binding site" evidence="16">
    <location>
        <position position="332"/>
    </location>
    <ligand>
        <name>S-adenosyl-L-methionine</name>
        <dbReference type="ChEBI" id="CHEBI:59789"/>
        <label>1</label>
    </ligand>
</feature>
<proteinExistence type="inferred from homology"/>
<feature type="binding site" evidence="17">
    <location>
        <position position="71"/>
    </location>
    <ligand>
        <name>[4Fe-4S] cluster</name>
        <dbReference type="ChEBI" id="CHEBI:49883"/>
        <note>4Fe-4S-S-AdoMet</note>
    </ligand>
</feature>
<accession>A0A1I0RIJ1</accession>
<feature type="binding site" evidence="16">
    <location>
        <position position="212"/>
    </location>
    <ligand>
        <name>S-adenosyl-L-methionine</name>
        <dbReference type="ChEBI" id="CHEBI:59789"/>
        <label>2</label>
    </ligand>
</feature>
<evidence type="ECO:0000259" key="18">
    <source>
        <dbReference type="PROSITE" id="PS51918"/>
    </source>
</evidence>
<dbReference type="InterPro" id="IPR006638">
    <property type="entry name" value="Elp3/MiaA/NifB-like_rSAM"/>
</dbReference>
<dbReference type="PROSITE" id="PS51918">
    <property type="entry name" value="RADICAL_SAM"/>
    <property type="match status" value="1"/>
</dbReference>
<dbReference type="InterPro" id="IPR004558">
    <property type="entry name" value="Coprogen_oxidase_HemN"/>
</dbReference>
<keyword evidence="7 15" id="KW-0949">S-adenosyl-L-methionine</keyword>
<evidence type="ECO:0000256" key="1">
    <source>
        <dbReference type="ARBA" id="ARBA00004496"/>
    </source>
</evidence>
<evidence type="ECO:0000313" key="19">
    <source>
        <dbReference type="EMBL" id="SEW40758.1"/>
    </source>
</evidence>
<dbReference type="Gene3D" id="3.80.30.20">
    <property type="entry name" value="tm_1862 like domain"/>
    <property type="match status" value="1"/>
</dbReference>
<keyword evidence="9 15" id="KW-0560">Oxidoreductase</keyword>
<evidence type="ECO:0000256" key="2">
    <source>
        <dbReference type="ARBA" id="ARBA00004785"/>
    </source>
</evidence>
<dbReference type="PANTHER" id="PTHR13932:SF6">
    <property type="entry name" value="OXYGEN-INDEPENDENT COPROPORPHYRINOGEN III OXIDASE"/>
    <property type="match status" value="1"/>
</dbReference>
<comment type="cofactor">
    <cofactor evidence="15 17">
        <name>[4Fe-4S] cluster</name>
        <dbReference type="ChEBI" id="CHEBI:49883"/>
    </cofactor>
    <text evidence="15 17">Binds 1 [4Fe-4S] cluster. The cluster is coordinated with 3 cysteines and an exchangeable S-adenosyl-L-methionine.</text>
</comment>
<feature type="binding site" evidence="16">
    <location>
        <position position="115"/>
    </location>
    <ligand>
        <name>S-adenosyl-L-methionine</name>
        <dbReference type="ChEBI" id="CHEBI:59789"/>
        <label>1</label>
    </ligand>
</feature>
<comment type="subunit">
    <text evidence="4">Monomer.</text>
</comment>
<keyword evidence="10 15" id="KW-0408">Iron</keyword>
<dbReference type="GO" id="GO:0051539">
    <property type="term" value="F:4 iron, 4 sulfur cluster binding"/>
    <property type="evidence" value="ECO:0007669"/>
    <property type="project" value="UniProtKB-KW"/>
</dbReference>
<evidence type="ECO:0000256" key="10">
    <source>
        <dbReference type="ARBA" id="ARBA00023004"/>
    </source>
</evidence>
<evidence type="ECO:0000256" key="3">
    <source>
        <dbReference type="ARBA" id="ARBA00005493"/>
    </source>
</evidence>
<evidence type="ECO:0000313" key="20">
    <source>
        <dbReference type="Proteomes" id="UP000199437"/>
    </source>
</evidence>
<dbReference type="InterPro" id="IPR058240">
    <property type="entry name" value="rSAM_sf"/>
</dbReference>
<feature type="binding site" evidence="17">
    <location>
        <position position="68"/>
    </location>
    <ligand>
        <name>[4Fe-4S] cluster</name>
        <dbReference type="ChEBI" id="CHEBI:49883"/>
        <note>4Fe-4S-S-AdoMet</note>
    </ligand>
</feature>
<gene>
    <name evidence="19" type="ORF">SAMN05216290_3631</name>
</gene>
<evidence type="ECO:0000256" key="4">
    <source>
        <dbReference type="ARBA" id="ARBA00011245"/>
    </source>
</evidence>
<keyword evidence="11 15" id="KW-0411">Iron-sulfur</keyword>
<dbReference type="STRING" id="1267423.SAMN05216290_3631"/>
<protein>
    <recommendedName>
        <fullName evidence="15">Coproporphyrinogen-III oxidase</fullName>
        <ecNumber evidence="15">1.3.98.3</ecNumber>
    </recommendedName>
</protein>
<dbReference type="OrthoDB" id="9808022at2"/>
<feature type="binding site" evidence="16">
    <location>
        <position position="246"/>
    </location>
    <ligand>
        <name>S-adenosyl-L-methionine</name>
        <dbReference type="ChEBI" id="CHEBI:59789"/>
        <label>2</label>
    </ligand>
</feature>
<keyword evidence="20" id="KW-1185">Reference proteome</keyword>
<dbReference type="GO" id="GO:0005737">
    <property type="term" value="C:cytoplasm"/>
    <property type="evidence" value="ECO:0007669"/>
    <property type="project" value="UniProtKB-SubCell"/>
</dbReference>
<dbReference type="GO" id="GO:0051989">
    <property type="term" value="F:coproporphyrinogen dehydrogenase activity"/>
    <property type="evidence" value="ECO:0007669"/>
    <property type="project" value="UniProtKB-EC"/>
</dbReference>
<dbReference type="GO" id="GO:0004109">
    <property type="term" value="F:coproporphyrinogen oxidase activity"/>
    <property type="evidence" value="ECO:0007669"/>
    <property type="project" value="InterPro"/>
</dbReference>
<keyword evidence="5 15" id="KW-0004">4Fe-4S</keyword>
<comment type="function">
    <text evidence="13">Involved in the heme biosynthesis. Catalyzes the anaerobic oxidative decarboxylation of propionate groups of rings A and B of coproporphyrinogen III to yield the vinyl groups in protoporphyrinogen IX.</text>
</comment>
<evidence type="ECO:0000256" key="7">
    <source>
        <dbReference type="ARBA" id="ARBA00022691"/>
    </source>
</evidence>
<dbReference type="AlphaFoldDB" id="A0A1I0RIJ1"/>
<evidence type="ECO:0000256" key="5">
    <source>
        <dbReference type="ARBA" id="ARBA00022485"/>
    </source>
</evidence>
<evidence type="ECO:0000256" key="6">
    <source>
        <dbReference type="ARBA" id="ARBA00022490"/>
    </source>
</evidence>
<evidence type="ECO:0000256" key="13">
    <source>
        <dbReference type="ARBA" id="ARBA00024295"/>
    </source>
</evidence>
<organism evidence="19 20">
    <name type="scientific">Roseivirga pacifica</name>
    <dbReference type="NCBI Taxonomy" id="1267423"/>
    <lineage>
        <taxon>Bacteria</taxon>
        <taxon>Pseudomonadati</taxon>
        <taxon>Bacteroidota</taxon>
        <taxon>Cytophagia</taxon>
        <taxon>Cytophagales</taxon>
        <taxon>Roseivirgaceae</taxon>
        <taxon>Roseivirga</taxon>
    </lineage>
</organism>
<dbReference type="GeneID" id="99988301"/>
<name>A0A1I0RIJ1_9BACT</name>
<dbReference type="SUPFAM" id="SSF102114">
    <property type="entry name" value="Radical SAM enzymes"/>
    <property type="match status" value="1"/>
</dbReference>
<dbReference type="EC" id="1.3.98.3" evidence="15"/>
<evidence type="ECO:0000256" key="8">
    <source>
        <dbReference type="ARBA" id="ARBA00022723"/>
    </source>
</evidence>
<comment type="pathway">
    <text evidence="2 15">Porphyrin-containing compound metabolism; protoporphyrin-IX biosynthesis; protoporphyrinogen-IX from coproporphyrinogen-III (AdoMet route): step 1/1.</text>
</comment>
<evidence type="ECO:0000256" key="14">
    <source>
        <dbReference type="ARBA" id="ARBA00048321"/>
    </source>
</evidence>
<comment type="subcellular location">
    <subcellularLocation>
        <location evidence="1 15">Cytoplasm</location>
    </subcellularLocation>
</comment>
<dbReference type="CDD" id="cd01335">
    <property type="entry name" value="Radical_SAM"/>
    <property type="match status" value="1"/>
</dbReference>
<evidence type="ECO:0000256" key="9">
    <source>
        <dbReference type="ARBA" id="ARBA00023002"/>
    </source>
</evidence>